<dbReference type="EMBL" id="SBJO01000061">
    <property type="protein sequence ID" value="KAF9763691.1"/>
    <property type="molecule type" value="Genomic_DNA"/>
</dbReference>
<reference evidence="6 7" key="1">
    <citation type="journal article" date="2020" name="Genome Biol. Evol.">
        <title>Comparative genomics of strictly vertically transmitted, feminizing microsporidia endosymbionts of amphipod crustaceans.</title>
        <authorList>
            <person name="Cormier A."/>
            <person name="Chebbi M.A."/>
            <person name="Giraud I."/>
            <person name="Wattier R."/>
            <person name="Teixeira M."/>
            <person name="Gilbert C."/>
            <person name="Rigaud T."/>
            <person name="Cordaux R."/>
        </authorList>
    </citation>
    <scope>NUCLEOTIDE SEQUENCE [LARGE SCALE GENOMIC DNA]</scope>
    <source>
        <strain evidence="6 7">Ou3-Ou53</strain>
    </source>
</reference>
<gene>
    <name evidence="6" type="ORF">NGRA_1121</name>
</gene>
<proteinExistence type="inferred from homology"/>
<accession>A0A9P6H2A9</accession>
<keyword evidence="3" id="KW-0676">Redox-active center</keyword>
<dbReference type="GO" id="GO:0045454">
    <property type="term" value="P:cell redox homeostasis"/>
    <property type="evidence" value="ECO:0007669"/>
    <property type="project" value="TreeGrafter"/>
</dbReference>
<evidence type="ECO:0000259" key="5">
    <source>
        <dbReference type="PROSITE" id="PS51352"/>
    </source>
</evidence>
<dbReference type="GO" id="GO:0006979">
    <property type="term" value="P:response to oxidative stress"/>
    <property type="evidence" value="ECO:0007669"/>
    <property type="project" value="TreeGrafter"/>
</dbReference>
<dbReference type="InterPro" id="IPR013766">
    <property type="entry name" value="Thioredoxin_domain"/>
</dbReference>
<dbReference type="InterPro" id="IPR050217">
    <property type="entry name" value="Peroxiredoxin"/>
</dbReference>
<dbReference type="GO" id="GO:0008379">
    <property type="term" value="F:thioredoxin peroxidase activity"/>
    <property type="evidence" value="ECO:0007669"/>
    <property type="project" value="TreeGrafter"/>
</dbReference>
<feature type="domain" description="Thioredoxin" evidence="5">
    <location>
        <begin position="1"/>
        <end position="160"/>
    </location>
</feature>
<feature type="active site" description="Cysteine sulfenic acid (-SOH) intermediate; for peroxidase activity" evidence="4">
    <location>
        <position position="47"/>
    </location>
</feature>
<dbReference type="GO" id="GO:0042744">
    <property type="term" value="P:hydrogen peroxide catabolic process"/>
    <property type="evidence" value="ECO:0007669"/>
    <property type="project" value="TreeGrafter"/>
</dbReference>
<dbReference type="Gene3D" id="3.40.30.10">
    <property type="entry name" value="Glutaredoxin"/>
    <property type="match status" value="1"/>
</dbReference>
<comment type="similarity">
    <text evidence="1">Belongs to the peroxiredoxin family. AhpC/Prx1 subfamily.</text>
</comment>
<evidence type="ECO:0000256" key="4">
    <source>
        <dbReference type="PIRSR" id="PIRSR000239-1"/>
    </source>
</evidence>
<dbReference type="GO" id="GO:0005829">
    <property type="term" value="C:cytosol"/>
    <property type="evidence" value="ECO:0007669"/>
    <property type="project" value="TreeGrafter"/>
</dbReference>
<dbReference type="CDD" id="cd03015">
    <property type="entry name" value="PRX_Typ2cys"/>
    <property type="match status" value="1"/>
</dbReference>
<protein>
    <submittedName>
        <fullName evidence="6">Thioredoxin peroxidase</fullName>
    </submittedName>
</protein>
<evidence type="ECO:0000256" key="1">
    <source>
        <dbReference type="ARBA" id="ARBA00009796"/>
    </source>
</evidence>
<dbReference type="InterPro" id="IPR000866">
    <property type="entry name" value="AhpC/TSA"/>
</dbReference>
<keyword evidence="3" id="KW-0049">Antioxidant</keyword>
<evidence type="ECO:0000313" key="6">
    <source>
        <dbReference type="EMBL" id="KAF9763691.1"/>
    </source>
</evidence>
<keyword evidence="2 3" id="KW-0560">Oxidoreductase</keyword>
<name>A0A9P6H2A9_9MICR</name>
<dbReference type="SUPFAM" id="SSF52833">
    <property type="entry name" value="Thioredoxin-like"/>
    <property type="match status" value="1"/>
</dbReference>
<dbReference type="InterPro" id="IPR024706">
    <property type="entry name" value="Peroxiredoxin_AhpC-typ"/>
</dbReference>
<dbReference type="OrthoDB" id="185659at2759"/>
<keyword evidence="3 6" id="KW-0575">Peroxidase</keyword>
<comment type="caution">
    <text evidence="6">The sequence shown here is derived from an EMBL/GenBank/DDBJ whole genome shotgun (WGS) entry which is preliminary data.</text>
</comment>
<evidence type="ECO:0000256" key="3">
    <source>
        <dbReference type="PIRNR" id="PIRNR000239"/>
    </source>
</evidence>
<evidence type="ECO:0000313" key="7">
    <source>
        <dbReference type="Proteomes" id="UP000740883"/>
    </source>
</evidence>
<dbReference type="PROSITE" id="PS51352">
    <property type="entry name" value="THIOREDOXIN_2"/>
    <property type="match status" value="1"/>
</dbReference>
<dbReference type="GO" id="GO:0033554">
    <property type="term" value="P:cellular response to stress"/>
    <property type="evidence" value="ECO:0007669"/>
    <property type="project" value="TreeGrafter"/>
</dbReference>
<evidence type="ECO:0000256" key="2">
    <source>
        <dbReference type="ARBA" id="ARBA00023002"/>
    </source>
</evidence>
<dbReference type="Proteomes" id="UP000740883">
    <property type="component" value="Unassembled WGS sequence"/>
</dbReference>
<dbReference type="PANTHER" id="PTHR10681">
    <property type="entry name" value="THIOREDOXIN PEROXIDASE"/>
    <property type="match status" value="1"/>
</dbReference>
<dbReference type="AlphaFoldDB" id="A0A9P6H2A9"/>
<organism evidence="6 7">
    <name type="scientific">Nosema granulosis</name>
    <dbReference type="NCBI Taxonomy" id="83296"/>
    <lineage>
        <taxon>Eukaryota</taxon>
        <taxon>Fungi</taxon>
        <taxon>Fungi incertae sedis</taxon>
        <taxon>Microsporidia</taxon>
        <taxon>Nosematidae</taxon>
        <taxon>Nosema</taxon>
    </lineage>
</organism>
<keyword evidence="7" id="KW-1185">Reference proteome</keyword>
<sequence>MYFPQLVEDVELPVFVDNEIKKIKLSDYKGDKYLVLMFYPLDFTFVCPTELNSVSDHYEDFEKRDATVLLISKDSVHSHKAWASLPRLSNGVEGCRWPMVSDVGGRLSKQFDLYDEEKDITKRATVILDKELNVFYYCVHHDMIGRSITELLRVVDAMDDVIKYGETCPMNWSKRN</sequence>
<comment type="function">
    <text evidence="3">Thiol-specific peroxidase that catalyzes the reduction of hydrogen peroxide and organic hydroperoxides to water and alcohols, respectively.</text>
</comment>
<dbReference type="Pfam" id="PF00578">
    <property type="entry name" value="AhpC-TSA"/>
    <property type="match status" value="1"/>
</dbReference>
<dbReference type="InterPro" id="IPR036249">
    <property type="entry name" value="Thioredoxin-like_sf"/>
</dbReference>
<dbReference type="PIRSF" id="PIRSF000239">
    <property type="entry name" value="AHPC"/>
    <property type="match status" value="1"/>
</dbReference>
<dbReference type="PANTHER" id="PTHR10681:SF128">
    <property type="entry name" value="THIOREDOXIN-DEPENDENT PEROXIDE REDUCTASE, MITOCHONDRIAL"/>
    <property type="match status" value="1"/>
</dbReference>